<proteinExistence type="predicted"/>
<sequence>MLHWTLYSQISNSRKQLLCFCFFGVGVYLLLTYLSFITKFSQTVRVPFERSQNGRMLIVSPNSLNEIQSYWYFHSPMPGLLFSKFLYTFRPIVRHLSNTTLGGVVDDVLQRCDFFLSGRTKVAIGAKSIDPRNYCFSQLERYVKLEGVPTDVITSPNLNKSFEENNANYILPKYYRLDRNENAKTKAGINSCIREKFQTRKALYQLLQYWIKLAHDHDILWWITSGTMLGSWR</sequence>
<comment type="caution">
    <text evidence="2">The sequence shown here is derived from an EMBL/GenBank/DDBJ whole genome shotgun (WGS) entry which is preliminary data.</text>
</comment>
<keyword evidence="1" id="KW-1133">Transmembrane helix</keyword>
<dbReference type="EMBL" id="QNGE01005263">
    <property type="protein sequence ID" value="KAA3672167.1"/>
    <property type="molecule type" value="Genomic_DNA"/>
</dbReference>
<keyword evidence="1" id="KW-0472">Membrane</keyword>
<keyword evidence="1" id="KW-0812">Transmembrane</keyword>
<evidence type="ECO:0000313" key="3">
    <source>
        <dbReference type="Proteomes" id="UP000324629"/>
    </source>
</evidence>
<feature type="non-terminal residue" evidence="2">
    <location>
        <position position="233"/>
    </location>
</feature>
<dbReference type="AlphaFoldDB" id="A0A5J4N9N6"/>
<feature type="transmembrane region" description="Helical" evidence="1">
    <location>
        <begin position="17"/>
        <end position="36"/>
    </location>
</feature>
<keyword evidence="3" id="KW-1185">Reference proteome</keyword>
<evidence type="ECO:0000313" key="2">
    <source>
        <dbReference type="EMBL" id="KAA3672167.1"/>
    </source>
</evidence>
<gene>
    <name evidence="2" type="ORF">DEA37_0003471</name>
</gene>
<evidence type="ECO:0000256" key="1">
    <source>
        <dbReference type="SAM" id="Phobius"/>
    </source>
</evidence>
<dbReference type="Proteomes" id="UP000324629">
    <property type="component" value="Unassembled WGS sequence"/>
</dbReference>
<organism evidence="2 3">
    <name type="scientific">Paragonimus westermani</name>
    <dbReference type="NCBI Taxonomy" id="34504"/>
    <lineage>
        <taxon>Eukaryota</taxon>
        <taxon>Metazoa</taxon>
        <taxon>Spiralia</taxon>
        <taxon>Lophotrochozoa</taxon>
        <taxon>Platyhelminthes</taxon>
        <taxon>Trematoda</taxon>
        <taxon>Digenea</taxon>
        <taxon>Plagiorchiida</taxon>
        <taxon>Troglotremata</taxon>
        <taxon>Troglotrematidae</taxon>
        <taxon>Paragonimus</taxon>
    </lineage>
</organism>
<accession>A0A5J4N9N6</accession>
<protein>
    <submittedName>
        <fullName evidence="2">Uncharacterized protein</fullName>
    </submittedName>
</protein>
<reference evidence="2 3" key="1">
    <citation type="journal article" date="2019" name="Gigascience">
        <title>Whole-genome sequence of the oriental lung fluke Paragonimus westermani.</title>
        <authorList>
            <person name="Oey H."/>
            <person name="Zakrzewski M."/>
            <person name="Narain K."/>
            <person name="Devi K.R."/>
            <person name="Agatsuma T."/>
            <person name="Nawaratna S."/>
            <person name="Gobert G.N."/>
            <person name="Jones M.K."/>
            <person name="Ragan M.A."/>
            <person name="McManus D.P."/>
            <person name="Krause L."/>
        </authorList>
    </citation>
    <scope>NUCLEOTIDE SEQUENCE [LARGE SCALE GENOMIC DNA]</scope>
    <source>
        <strain evidence="2 3">IND2009</strain>
    </source>
</reference>
<name>A0A5J4N9N6_9TREM</name>